<evidence type="ECO:0000313" key="7">
    <source>
        <dbReference type="Proteomes" id="UP000198878"/>
    </source>
</evidence>
<name>A0A1H5QMH6_9PSEU</name>
<dbReference type="InterPro" id="IPR003593">
    <property type="entry name" value="AAA+_ATPase"/>
</dbReference>
<dbReference type="CDD" id="cd19499">
    <property type="entry name" value="RecA-like_ClpB_Hsp104-like"/>
    <property type="match status" value="1"/>
</dbReference>
<feature type="region of interest" description="Disordered" evidence="4">
    <location>
        <begin position="82"/>
        <end position="101"/>
    </location>
</feature>
<accession>A0A1H5QMH6</accession>
<dbReference type="Gene3D" id="1.10.8.60">
    <property type="match status" value="1"/>
</dbReference>
<keyword evidence="1" id="KW-0547">Nucleotide-binding</keyword>
<evidence type="ECO:0000256" key="1">
    <source>
        <dbReference type="ARBA" id="ARBA00022741"/>
    </source>
</evidence>
<feature type="compositionally biased region" description="Low complexity" evidence="4">
    <location>
        <begin position="85"/>
        <end position="96"/>
    </location>
</feature>
<dbReference type="Gene3D" id="3.40.50.300">
    <property type="entry name" value="P-loop containing nucleotide triphosphate hydrolases"/>
    <property type="match status" value="1"/>
</dbReference>
<dbReference type="GO" id="GO:0034605">
    <property type="term" value="P:cellular response to heat"/>
    <property type="evidence" value="ECO:0007669"/>
    <property type="project" value="TreeGrafter"/>
</dbReference>
<reference evidence="7" key="1">
    <citation type="submission" date="2016-10" db="EMBL/GenBank/DDBJ databases">
        <authorList>
            <person name="Varghese N."/>
            <person name="Submissions S."/>
        </authorList>
    </citation>
    <scope>NUCLEOTIDE SEQUENCE [LARGE SCALE GENOMIC DNA]</scope>
    <source>
        <strain evidence="7">DSM 44654</strain>
    </source>
</reference>
<evidence type="ECO:0000313" key="6">
    <source>
        <dbReference type="EMBL" id="SEF27310.1"/>
    </source>
</evidence>
<organism evidence="6 7">
    <name type="scientific">Amycolatopsis pretoriensis</name>
    <dbReference type="NCBI Taxonomy" id="218821"/>
    <lineage>
        <taxon>Bacteria</taxon>
        <taxon>Bacillati</taxon>
        <taxon>Actinomycetota</taxon>
        <taxon>Actinomycetes</taxon>
        <taxon>Pseudonocardiales</taxon>
        <taxon>Pseudonocardiaceae</taxon>
        <taxon>Amycolatopsis</taxon>
    </lineage>
</organism>
<keyword evidence="7" id="KW-1185">Reference proteome</keyword>
<dbReference type="Pfam" id="PF07724">
    <property type="entry name" value="AAA_2"/>
    <property type="match status" value="1"/>
</dbReference>
<feature type="domain" description="AAA+ ATPase" evidence="5">
    <location>
        <begin position="356"/>
        <end position="537"/>
    </location>
</feature>
<dbReference type="InterPro" id="IPR027417">
    <property type="entry name" value="P-loop_NTPase"/>
</dbReference>
<dbReference type="AlphaFoldDB" id="A0A1H5QMH6"/>
<dbReference type="GO" id="GO:0016887">
    <property type="term" value="F:ATP hydrolysis activity"/>
    <property type="evidence" value="ECO:0007669"/>
    <property type="project" value="InterPro"/>
</dbReference>
<dbReference type="InterPro" id="IPR019489">
    <property type="entry name" value="Clp_ATPase_C"/>
</dbReference>
<dbReference type="STRING" id="218821.SAMN05421837_103733"/>
<keyword evidence="3" id="KW-0143">Chaperone</keyword>
<dbReference type="InterPro" id="IPR001270">
    <property type="entry name" value="ClpA/B"/>
</dbReference>
<dbReference type="SUPFAM" id="SSF52540">
    <property type="entry name" value="P-loop containing nucleoside triphosphate hydrolases"/>
    <property type="match status" value="1"/>
</dbReference>
<keyword evidence="2" id="KW-0067">ATP-binding</keyword>
<dbReference type="SMART" id="SM00382">
    <property type="entry name" value="AAA"/>
    <property type="match status" value="1"/>
</dbReference>
<protein>
    <submittedName>
        <fullName evidence="6">C-terminal, D2-small domain-containing protein, of ClpB protein</fullName>
    </submittedName>
</protein>
<dbReference type="OrthoDB" id="9803641at2"/>
<proteinExistence type="predicted"/>
<evidence type="ECO:0000256" key="4">
    <source>
        <dbReference type="SAM" id="MobiDB-lite"/>
    </source>
</evidence>
<gene>
    <name evidence="6" type="ORF">SAMN05421837_103733</name>
</gene>
<evidence type="ECO:0000256" key="2">
    <source>
        <dbReference type="ARBA" id="ARBA00022840"/>
    </source>
</evidence>
<dbReference type="Proteomes" id="UP000198878">
    <property type="component" value="Unassembled WGS sequence"/>
</dbReference>
<dbReference type="InterPro" id="IPR050130">
    <property type="entry name" value="ClpA_ClpB"/>
</dbReference>
<dbReference type="PANTHER" id="PTHR11638">
    <property type="entry name" value="ATP-DEPENDENT CLP PROTEASE"/>
    <property type="match status" value="1"/>
</dbReference>
<dbReference type="RefSeq" id="WP_086674291.1">
    <property type="nucleotide sequence ID" value="NZ_FNUJ01000003.1"/>
</dbReference>
<dbReference type="InterPro" id="IPR003959">
    <property type="entry name" value="ATPase_AAA_core"/>
</dbReference>
<evidence type="ECO:0000256" key="3">
    <source>
        <dbReference type="ARBA" id="ARBA00023186"/>
    </source>
</evidence>
<dbReference type="PRINTS" id="PR00300">
    <property type="entry name" value="CLPPROTEASEA"/>
</dbReference>
<evidence type="ECO:0000259" key="5">
    <source>
        <dbReference type="SMART" id="SM00382"/>
    </source>
</evidence>
<dbReference type="EMBL" id="FNUJ01000003">
    <property type="protein sequence ID" value="SEF27310.1"/>
    <property type="molecule type" value="Genomic_DNA"/>
</dbReference>
<sequence length="640" mass="69720">MTAPAATWFARAYHEIHRGRHLVLHGNIDDLVLWEDTFQSLPKALPSFLAVAGFRVVTRYDLVDGLTFADDDSRKFVQSRVDTGPVAEPAAEPPVAGLTDRGRRVSQAERDLRARAATAARPSVRTPADLLAATRDLLVQNERAAAVVIDQADLIFGEDGANEERHQANLACLRKMITEAVPAPGAAGDAVRNIVVLVTQQLGALPNWVHRHNPHVAVIEVASPSTAERAAFLRTTIPQFHAAAGLGAEQAAQASATLANLCEGMTILDIRALAATSRLAAIPVTTPRRLVMRHRFGLQDDPWEQMDRAKVQHAEEILARRVIGQDTAVRTASDMLVNARIGLDFVADADAAVTRPKGVFFFVGPTGVGKTELAKAIAELVFDDENALRRFDMSEFSQEHASERLTGAPPGFVGHENGGLLTNWMLQRPFSVVLFDEIEKASPKIFDKFLQIIDDGRLTDGLGRTAHFSQSVVIFTSNLGASELPRLLSGYTPEMPPPYSEVREHFRSAVAGYLTEELGRPELLGRLGSGIVVFDILRGEVVAKIVEKFLTQLKASAAARGYELVFDQRAIERAVTTELAGTGSALGARQIRSPLLEEWVRRPLNKWVIENSPAPGTRIWVHRGASSPPFVVEELPGGEP</sequence>
<dbReference type="GO" id="GO:0005737">
    <property type="term" value="C:cytoplasm"/>
    <property type="evidence" value="ECO:0007669"/>
    <property type="project" value="TreeGrafter"/>
</dbReference>
<dbReference type="Pfam" id="PF10431">
    <property type="entry name" value="ClpB_D2-small"/>
    <property type="match status" value="1"/>
</dbReference>
<dbReference type="PANTHER" id="PTHR11638:SF18">
    <property type="entry name" value="HEAT SHOCK PROTEIN 104"/>
    <property type="match status" value="1"/>
</dbReference>
<dbReference type="GO" id="GO:0005524">
    <property type="term" value="F:ATP binding"/>
    <property type="evidence" value="ECO:0007669"/>
    <property type="project" value="UniProtKB-KW"/>
</dbReference>